<keyword evidence="6 8" id="KW-0472">Membrane</keyword>
<evidence type="ECO:0000256" key="5">
    <source>
        <dbReference type="ARBA" id="ARBA00023065"/>
    </source>
</evidence>
<keyword evidence="4 8" id="KW-0375">Hydrogen ion transport</keyword>
<dbReference type="SUPFAM" id="SSF160527">
    <property type="entry name" value="V-type ATPase subunit E-like"/>
    <property type="match status" value="1"/>
</dbReference>
<reference evidence="10" key="1">
    <citation type="submission" date="2016-10" db="EMBL/GenBank/DDBJ databases">
        <authorList>
            <person name="Varghese N."/>
            <person name="Submissions S."/>
        </authorList>
    </citation>
    <scope>NUCLEOTIDE SEQUENCE [LARGE SCALE GENOMIC DNA]</scope>
    <source>
        <strain evidence="10">Mob M</strain>
    </source>
</reference>
<evidence type="ECO:0000256" key="7">
    <source>
        <dbReference type="ARBA" id="ARBA00023310"/>
    </source>
</evidence>
<dbReference type="GO" id="GO:0033178">
    <property type="term" value="C:proton-transporting two-sector ATPase complex, catalytic domain"/>
    <property type="evidence" value="ECO:0007669"/>
    <property type="project" value="InterPro"/>
</dbReference>
<dbReference type="STRING" id="487685.SAMN04488696_0033"/>
<dbReference type="Gene3D" id="3.30.2320.30">
    <property type="entry name" value="ATP synthase, E subunit, C-terminal"/>
    <property type="match status" value="1"/>
</dbReference>
<protein>
    <recommendedName>
        <fullName evidence="8">A-type ATP synthase subunit E</fullName>
    </recommendedName>
</protein>
<dbReference type="GO" id="GO:0005886">
    <property type="term" value="C:plasma membrane"/>
    <property type="evidence" value="ECO:0007669"/>
    <property type="project" value="UniProtKB-SubCell"/>
</dbReference>
<evidence type="ECO:0000313" key="9">
    <source>
        <dbReference type="EMBL" id="SFM14586.1"/>
    </source>
</evidence>
<dbReference type="Pfam" id="PF01991">
    <property type="entry name" value="vATP-synt_E"/>
    <property type="match status" value="1"/>
</dbReference>
<keyword evidence="2 8" id="KW-0813">Transport</keyword>
<comment type="similarity">
    <text evidence="1 8">Belongs to the V-ATPase E subunit family.</text>
</comment>
<evidence type="ECO:0000256" key="8">
    <source>
        <dbReference type="HAMAP-Rule" id="MF_00311"/>
    </source>
</evidence>
<comment type="function">
    <text evidence="8">Component of the A-type ATP synthase that produces ATP from ADP in the presence of a proton gradient across the membrane.</text>
</comment>
<keyword evidence="3 8" id="KW-1003">Cell membrane</keyword>
<dbReference type="Proteomes" id="UP000198535">
    <property type="component" value="Unassembled WGS sequence"/>
</dbReference>
<keyword evidence="5 8" id="KW-0406">Ion transport</keyword>
<gene>
    <name evidence="8" type="primary">atpE</name>
    <name evidence="9" type="ORF">SAMN04488696_0033</name>
</gene>
<evidence type="ECO:0000256" key="2">
    <source>
        <dbReference type="ARBA" id="ARBA00022448"/>
    </source>
</evidence>
<evidence type="ECO:0000256" key="6">
    <source>
        <dbReference type="ARBA" id="ARBA00023136"/>
    </source>
</evidence>
<dbReference type="InterPro" id="IPR038495">
    <property type="entry name" value="ATPase_E_C"/>
</dbReference>
<keyword evidence="7 8" id="KW-0066">ATP synthesis</keyword>
<dbReference type="AlphaFoldDB" id="A0A1I4NGQ5"/>
<dbReference type="NCBIfam" id="NF002629">
    <property type="entry name" value="PRK02292.1"/>
    <property type="match status" value="1"/>
</dbReference>
<evidence type="ECO:0000256" key="3">
    <source>
        <dbReference type="ARBA" id="ARBA00022475"/>
    </source>
</evidence>
<evidence type="ECO:0000256" key="1">
    <source>
        <dbReference type="ARBA" id="ARBA00005901"/>
    </source>
</evidence>
<dbReference type="InterPro" id="IPR002842">
    <property type="entry name" value="ATPase_V1_Esu"/>
</dbReference>
<dbReference type="GO" id="GO:0046961">
    <property type="term" value="F:proton-transporting ATPase activity, rotational mechanism"/>
    <property type="evidence" value="ECO:0007669"/>
    <property type="project" value="InterPro"/>
</dbReference>
<comment type="subcellular location">
    <subcellularLocation>
        <location evidence="8">Cell membrane</location>
        <topology evidence="8">Peripheral membrane protein</topology>
    </subcellularLocation>
</comment>
<keyword evidence="10" id="KW-1185">Reference proteome</keyword>
<dbReference type="OrthoDB" id="4691at2157"/>
<comment type="subunit">
    <text evidence="8">Has multiple subunits with at least A(3), B(3), C, D, E, F, H, I and proteolipid K(x).</text>
</comment>
<dbReference type="EMBL" id="FOUJ01000001">
    <property type="protein sequence ID" value="SFM14586.1"/>
    <property type="molecule type" value="Genomic_DNA"/>
</dbReference>
<evidence type="ECO:0000256" key="4">
    <source>
        <dbReference type="ARBA" id="ARBA00022781"/>
    </source>
</evidence>
<proteinExistence type="inferred from homology"/>
<accession>A0A1I4NGQ5</accession>
<organism evidence="9 10">
    <name type="scientific">Methanolobus profundi</name>
    <dbReference type="NCBI Taxonomy" id="487685"/>
    <lineage>
        <taxon>Archaea</taxon>
        <taxon>Methanobacteriati</taxon>
        <taxon>Methanobacteriota</taxon>
        <taxon>Stenosarchaea group</taxon>
        <taxon>Methanomicrobia</taxon>
        <taxon>Methanosarcinales</taxon>
        <taxon>Methanosarcinaceae</taxon>
        <taxon>Methanolobus</taxon>
    </lineage>
</organism>
<dbReference type="HAMAP" id="MF_00311">
    <property type="entry name" value="ATP_synth_E_arch"/>
    <property type="match status" value="1"/>
</dbReference>
<dbReference type="GO" id="GO:0046933">
    <property type="term" value="F:proton-transporting ATP synthase activity, rotational mechanism"/>
    <property type="evidence" value="ECO:0007669"/>
    <property type="project" value="UniProtKB-UniRule"/>
</dbReference>
<evidence type="ECO:0000313" key="10">
    <source>
        <dbReference type="Proteomes" id="UP000198535"/>
    </source>
</evidence>
<dbReference type="GO" id="GO:0042777">
    <property type="term" value="P:proton motive force-driven plasma membrane ATP synthesis"/>
    <property type="evidence" value="ECO:0007669"/>
    <property type="project" value="UniProtKB-UniRule"/>
</dbReference>
<sequence>MGLETVVKDIMDAAQSEVSKLDSEADAEVSLILDEAKQNAKRIMGERLAKAEDDIKKIKQQEISSANLEVKRTLLNARKEILEKVYVQAVETISTFSPEKNEELLKELISNNEASGTKIYSNADSEELVKKLSSLEYAGNINCLGGVVIENEDGTIRLDYTYDVILKSVNERLLKQTSDILFG</sequence>
<dbReference type="GO" id="GO:0005524">
    <property type="term" value="F:ATP binding"/>
    <property type="evidence" value="ECO:0007669"/>
    <property type="project" value="UniProtKB-UniRule"/>
</dbReference>
<dbReference type="RefSeq" id="WP_091931520.1">
    <property type="nucleotide sequence ID" value="NZ_FOUJ01000001.1"/>
</dbReference>
<name>A0A1I4NGQ5_9EURY</name>